<keyword evidence="1" id="KW-1133">Transmembrane helix</keyword>
<dbReference type="OrthoDB" id="343927at2"/>
<feature type="transmembrane region" description="Helical" evidence="1">
    <location>
        <begin position="424"/>
        <end position="441"/>
    </location>
</feature>
<sequence length="523" mass="59947">MKNSGKLTILFFLFGFLPFNHISSADVEFHLFPDEFSLGEHAKLEVKVHGDKPFRALQTNIKKNGVRVRFSGSGTETQIINFKVSRSQILNYYVDTESEGTFKLPEISVEYDQKAYTSPAIPFKVSKKSAHPQNQFFNPFQIESNDSPTEGSPEVAFHTNKSVFYKGEPVVGYFVLYYNGYRQPFLERDPNESISFPYFLSETLRQVSVQIEPEIQRNNVLKKTLVYDKEIYGLTPIKSGRFQIGKTKFISGDSLRFNSLQETVNTTQATVTVLDLPPTKLSNFTGAIGNFKLSLTQFPKEIHEGETAYFEITVEGDGGYEGINPNKTSEKKTQLISQNKTKTFRKLDSGDYGFYSIVRFQYAYQTSRNNKLQLEPYTFSFFSLKEKQYKTISIDFPEIPILPERKLEEKSLSGKPNLSSGPPIFVLVFLTILGIFTYLGFKRYQHQKQLQELTEMVVHLGKKRNSFLADHLAKLKLPEEDINFLVNLLENGDKETLKVAFQNLTKKEKHKLIQLTKTIKPKD</sequence>
<reference evidence="2" key="1">
    <citation type="journal article" date="2019" name="PLoS Negl. Trop. Dis.">
        <title>Revisiting the worldwide diversity of Leptospira species in the environment.</title>
        <authorList>
            <person name="Vincent A.T."/>
            <person name="Schiettekatte O."/>
            <person name="Bourhy P."/>
            <person name="Veyrier F.J."/>
            <person name="Picardeau M."/>
        </authorList>
    </citation>
    <scope>NUCLEOTIDE SEQUENCE [LARGE SCALE GENOMIC DNA]</scope>
    <source>
        <strain evidence="2">201702422</strain>
    </source>
</reference>
<accession>A0A4Z1AIQ0</accession>
<evidence type="ECO:0000256" key="1">
    <source>
        <dbReference type="SAM" id="Phobius"/>
    </source>
</evidence>
<evidence type="ECO:0000313" key="3">
    <source>
        <dbReference type="Proteomes" id="UP000298263"/>
    </source>
</evidence>
<protein>
    <recommendedName>
        <fullName evidence="4">Aerotolerance regulator BatD</fullName>
    </recommendedName>
</protein>
<keyword evidence="3" id="KW-1185">Reference proteome</keyword>
<dbReference type="RefSeq" id="WP_135586014.1">
    <property type="nucleotide sequence ID" value="NZ_RQGO01000016.1"/>
</dbReference>
<dbReference type="Pfam" id="PF13584">
    <property type="entry name" value="BatD"/>
    <property type="match status" value="1"/>
</dbReference>
<keyword evidence="1" id="KW-0472">Membrane</keyword>
<dbReference type="PANTHER" id="PTHR40940">
    <property type="entry name" value="PROTEIN BATD-RELATED"/>
    <property type="match status" value="1"/>
</dbReference>
<dbReference type="InterPro" id="IPR025738">
    <property type="entry name" value="BatD"/>
</dbReference>
<dbReference type="EMBL" id="RQGP01000008">
    <property type="protein sequence ID" value="TGL95418.1"/>
    <property type="molecule type" value="Genomic_DNA"/>
</dbReference>
<name>A0A4Z1AIQ0_9LEPT</name>
<keyword evidence="1" id="KW-0812">Transmembrane</keyword>
<organism evidence="2 3">
    <name type="scientific">Leptospira congkakensis</name>
    <dbReference type="NCBI Taxonomy" id="2484932"/>
    <lineage>
        <taxon>Bacteria</taxon>
        <taxon>Pseudomonadati</taxon>
        <taxon>Spirochaetota</taxon>
        <taxon>Spirochaetia</taxon>
        <taxon>Leptospirales</taxon>
        <taxon>Leptospiraceae</taxon>
        <taxon>Leptospira</taxon>
    </lineage>
</organism>
<comment type="caution">
    <text evidence="2">The sequence shown here is derived from an EMBL/GenBank/DDBJ whole genome shotgun (WGS) entry which is preliminary data.</text>
</comment>
<evidence type="ECO:0008006" key="4">
    <source>
        <dbReference type="Google" id="ProtNLM"/>
    </source>
</evidence>
<dbReference type="PANTHER" id="PTHR40940:SF2">
    <property type="entry name" value="BATD"/>
    <property type="match status" value="1"/>
</dbReference>
<evidence type="ECO:0000313" key="2">
    <source>
        <dbReference type="EMBL" id="TGL95418.1"/>
    </source>
</evidence>
<dbReference type="Proteomes" id="UP000298263">
    <property type="component" value="Unassembled WGS sequence"/>
</dbReference>
<dbReference type="AlphaFoldDB" id="A0A4Z1AIQ0"/>
<proteinExistence type="predicted"/>
<gene>
    <name evidence="2" type="ORF">EHQ69_03035</name>
</gene>